<protein>
    <submittedName>
        <fullName evidence="1">Uncharacterized protein</fullName>
    </submittedName>
</protein>
<gene>
    <name evidence="1" type="ORF">EPUS_04714</name>
</gene>
<evidence type="ECO:0000313" key="1">
    <source>
        <dbReference type="EMBL" id="ERF70436.1"/>
    </source>
</evidence>
<dbReference type="EMBL" id="KE721317">
    <property type="protein sequence ID" value="ERF70436.1"/>
    <property type="molecule type" value="Genomic_DNA"/>
</dbReference>
<name>U1GFB7_ENDPU</name>
<dbReference type="RefSeq" id="XP_007803894.1">
    <property type="nucleotide sequence ID" value="XM_007805703.1"/>
</dbReference>
<dbReference type="OrthoDB" id="2963168at2759"/>
<accession>U1GFB7</accession>
<reference evidence="2" key="1">
    <citation type="journal article" date="2014" name="BMC Genomics">
        <title>Genome characteristics reveal the impact of lichenization on lichen-forming fungus Endocarpon pusillum Hedwig (Verrucariales, Ascomycota).</title>
        <authorList>
            <person name="Wang Y.-Y."/>
            <person name="Liu B."/>
            <person name="Zhang X.-Y."/>
            <person name="Zhou Q.-M."/>
            <person name="Zhang T."/>
            <person name="Li H."/>
            <person name="Yu Y.-F."/>
            <person name="Zhang X.-L."/>
            <person name="Hao X.-Y."/>
            <person name="Wang M."/>
            <person name="Wang L."/>
            <person name="Wei J.-C."/>
        </authorList>
    </citation>
    <scope>NUCLEOTIDE SEQUENCE [LARGE SCALE GENOMIC DNA]</scope>
    <source>
        <strain evidence="2">Z07020 / HMAS-L-300199</strain>
    </source>
</reference>
<dbReference type="PANTHER" id="PTHR14187">
    <property type="entry name" value="ALPHA KINASE/ELONGATION FACTOR 2 KINASE"/>
    <property type="match status" value="1"/>
</dbReference>
<dbReference type="AlphaFoldDB" id="U1GFB7"/>
<organism evidence="1 2">
    <name type="scientific">Endocarpon pusillum (strain Z07020 / HMAS-L-300199)</name>
    <name type="common">Lichen-forming fungus</name>
    <dbReference type="NCBI Taxonomy" id="1263415"/>
    <lineage>
        <taxon>Eukaryota</taxon>
        <taxon>Fungi</taxon>
        <taxon>Dikarya</taxon>
        <taxon>Ascomycota</taxon>
        <taxon>Pezizomycotina</taxon>
        <taxon>Eurotiomycetes</taxon>
        <taxon>Chaetothyriomycetidae</taxon>
        <taxon>Verrucariales</taxon>
        <taxon>Verrucariaceae</taxon>
        <taxon>Endocarpon</taxon>
    </lineage>
</organism>
<dbReference type="Gene3D" id="3.30.420.40">
    <property type="match status" value="1"/>
</dbReference>
<proteinExistence type="predicted"/>
<dbReference type="InterPro" id="IPR043129">
    <property type="entry name" value="ATPase_NBD"/>
</dbReference>
<dbReference type="SUPFAM" id="SSF53067">
    <property type="entry name" value="Actin-like ATPase domain"/>
    <property type="match status" value="1"/>
</dbReference>
<dbReference type="PROSITE" id="PS00297">
    <property type="entry name" value="HSP70_1"/>
    <property type="match status" value="1"/>
</dbReference>
<dbReference type="InterPro" id="IPR018181">
    <property type="entry name" value="Heat_shock_70_CS"/>
</dbReference>
<sequence length="86" mass="9328">MPSPRGLQSATGADGEILVAIDLGTTFSGVAWTHTARPGTHTVIDQWPDEHDSLDGITSAKVPTEICYDEDGIRWGFQIPASRSRY</sequence>
<evidence type="ECO:0000313" key="2">
    <source>
        <dbReference type="Proteomes" id="UP000019373"/>
    </source>
</evidence>
<dbReference type="GeneID" id="19239668"/>
<dbReference type="Proteomes" id="UP000019373">
    <property type="component" value="Unassembled WGS sequence"/>
</dbReference>
<dbReference type="HOGENOM" id="CLU_2497892_0_0_1"/>
<dbReference type="PANTHER" id="PTHR14187:SF82">
    <property type="entry name" value="FAMILY CHAPERONE, PUTATIVE (AFU_ORTHOLOGUE AFUA_7G08575)-RELATED"/>
    <property type="match status" value="1"/>
</dbReference>
<keyword evidence="2" id="KW-1185">Reference proteome</keyword>